<evidence type="ECO:0000256" key="1">
    <source>
        <dbReference type="ARBA" id="ARBA00022679"/>
    </source>
</evidence>
<dbReference type="InterPro" id="IPR036597">
    <property type="entry name" value="Fido-like_dom_sf"/>
</dbReference>
<dbReference type="NCBIfam" id="NF033856">
    <property type="entry name" value="T4SS_effec_BID"/>
    <property type="match status" value="1"/>
</dbReference>
<organism evidence="9 10">
    <name type="scientific">Bartonella ancashensis</name>
    <dbReference type="NCBI Taxonomy" id="1318743"/>
    <lineage>
        <taxon>Bacteria</taxon>
        <taxon>Pseudomonadati</taxon>
        <taxon>Pseudomonadota</taxon>
        <taxon>Alphaproteobacteria</taxon>
        <taxon>Hyphomicrobiales</taxon>
        <taxon>Bartonellaceae</taxon>
        <taxon>Bartonella</taxon>
    </lineage>
</organism>
<dbReference type="GO" id="GO:0005524">
    <property type="term" value="F:ATP binding"/>
    <property type="evidence" value="ECO:0007669"/>
    <property type="project" value="UniProtKB-KW"/>
</dbReference>
<accession>A0A0M3T2M9</accession>
<evidence type="ECO:0000256" key="4">
    <source>
        <dbReference type="ARBA" id="ARBA00022840"/>
    </source>
</evidence>
<dbReference type="PROSITE" id="PS51459">
    <property type="entry name" value="FIDO"/>
    <property type="match status" value="1"/>
</dbReference>
<dbReference type="InterPro" id="IPR003812">
    <property type="entry name" value="Fido"/>
</dbReference>
<dbReference type="OrthoDB" id="7926176at2"/>
<dbReference type="PATRIC" id="fig|1318743.3.peg.208"/>
<evidence type="ECO:0000256" key="7">
    <source>
        <dbReference type="ARBA" id="ARBA00048696"/>
    </source>
</evidence>
<dbReference type="InterPro" id="IPR012340">
    <property type="entry name" value="NA-bd_OB-fold"/>
</dbReference>
<evidence type="ECO:0000256" key="5">
    <source>
        <dbReference type="ARBA" id="ARBA00034531"/>
    </source>
</evidence>
<reference evidence="9 10" key="1">
    <citation type="journal article" date="2015" name="Genome Announc.">
        <title>Complete Genome Sequence of Bartonella ancashensis Strain 20.00, Isolated from the Blood of a Patient with Verruga Peruana.</title>
        <authorList>
            <person name="Hang J."/>
            <person name="Mullins K.E."/>
            <person name="Clifford R.J."/>
            <person name="Onmus-Leone F."/>
            <person name="Yang Y."/>
            <person name="Jiang J."/>
            <person name="Leguia M."/>
            <person name="Kasper M.R."/>
            <person name="Maguina C."/>
            <person name="Lesho E.P."/>
            <person name="Jarman R.G."/>
            <person name="Richards A.L."/>
            <person name="Blazes D."/>
        </authorList>
    </citation>
    <scope>NUCLEOTIDE SEQUENCE [LARGE SCALE GENOMIC DNA]</scope>
    <source>
        <strain evidence="9 10">20.00</strain>
    </source>
</reference>
<dbReference type="Gene3D" id="2.40.50.140">
    <property type="entry name" value="Nucleic acid-binding proteins"/>
    <property type="match status" value="1"/>
</dbReference>
<evidence type="ECO:0000259" key="8">
    <source>
        <dbReference type="PROSITE" id="PS51459"/>
    </source>
</evidence>
<dbReference type="Proteomes" id="UP000057213">
    <property type="component" value="Chromosome"/>
</dbReference>
<evidence type="ECO:0000256" key="2">
    <source>
        <dbReference type="ARBA" id="ARBA00022695"/>
    </source>
</evidence>
<dbReference type="RefSeq" id="WP_053943695.1">
    <property type="nucleotide sequence ID" value="NZ_CP010401.1"/>
</dbReference>
<keyword evidence="10" id="KW-1185">Reference proteome</keyword>
<keyword evidence="1" id="KW-0808">Transferase</keyword>
<keyword evidence="4" id="KW-0067">ATP-binding</keyword>
<dbReference type="SUPFAM" id="SSF140931">
    <property type="entry name" value="Fic-like"/>
    <property type="match status" value="1"/>
</dbReference>
<comment type="catalytic activity">
    <reaction evidence="7">
        <text>L-tyrosyl-[protein] + ATP = O-(5'-adenylyl)-L-tyrosyl-[protein] + diphosphate</text>
        <dbReference type="Rhea" id="RHEA:54288"/>
        <dbReference type="Rhea" id="RHEA-COMP:10136"/>
        <dbReference type="Rhea" id="RHEA-COMP:13846"/>
        <dbReference type="ChEBI" id="CHEBI:30616"/>
        <dbReference type="ChEBI" id="CHEBI:33019"/>
        <dbReference type="ChEBI" id="CHEBI:46858"/>
        <dbReference type="ChEBI" id="CHEBI:83624"/>
        <dbReference type="EC" id="2.7.7.108"/>
    </reaction>
</comment>
<proteinExistence type="predicted"/>
<dbReference type="PANTHER" id="PTHR39560:SF1">
    <property type="entry name" value="PROTEIN ADENYLYLTRANSFERASE FIC-RELATED"/>
    <property type="match status" value="1"/>
</dbReference>
<sequence length="592" mass="67795">MIRDSVKSSIPENHYKESVLPIDSSAVKKAGLSPNEFDGFSHSTQQQNNNVVSQKALSLNYFYPNTNILKNKYKIKSSVLLKEKYLHDAKQAATDLRFEPLPKNFDSSYLKYIHKRLFGNAFEWAGYTRDVSFAFADNTVAQMSLMYKRDFSAPFATSEEIHTGLQNLDKEIADKNNLKDLSREEFISYAAPLFARLNYLHPFREGNGHAQRMFFERLAKAAGHNLDFSLATKARMDFSCSQAMKHNNLEPMQHMFEDVSNPHKRLLLREFLDSKEAFRNRNSDDYCIVVAKEGEPIAGIYENSRVQGFTINTSDTLVVCPKRNLPKEYLEKLQPGDYTTFVIEEAPKILIPAKRMKLLTAEKLSQMVSEDLLTKSSRKVIEMLSKTVYGKSNILEEKMDLVEQQPHLGEVIATGIRNDPESISKLSGAECALFGYTFFKSETRQLAEKDIPALCDAIKSHADTIKLLRSEISQSYQAERYREGQPVFEPEKSLRKLLSLPKEQRENLLSLFPELRKEVYYYMKAINNRLSPKDHEAIAENNHAMFAKNTDLPLDKAKEVIDIVKSVKEVYEQARIAQIDQSKSRDLAVVHH</sequence>
<dbReference type="GO" id="GO:0051302">
    <property type="term" value="P:regulation of cell division"/>
    <property type="evidence" value="ECO:0007669"/>
    <property type="project" value="TreeGrafter"/>
</dbReference>
<dbReference type="KEGG" id="banc:PU02_0201"/>
<dbReference type="STRING" id="1318743.PU02_0201"/>
<name>A0A0M3T2M9_9HYPH</name>
<evidence type="ECO:0000256" key="6">
    <source>
        <dbReference type="ARBA" id="ARBA00047939"/>
    </source>
</evidence>
<dbReference type="EMBL" id="CP010401">
    <property type="protein sequence ID" value="ALE03015.1"/>
    <property type="molecule type" value="Genomic_DNA"/>
</dbReference>
<dbReference type="Pfam" id="PF02661">
    <property type="entry name" value="Fic"/>
    <property type="match status" value="1"/>
</dbReference>
<dbReference type="PANTHER" id="PTHR39560">
    <property type="entry name" value="PROTEIN ADENYLYLTRANSFERASE FIC-RELATED"/>
    <property type="match status" value="1"/>
</dbReference>
<gene>
    <name evidence="9" type="ORF">PU02_0201</name>
</gene>
<evidence type="ECO:0000313" key="10">
    <source>
        <dbReference type="Proteomes" id="UP000057213"/>
    </source>
</evidence>
<keyword evidence="3" id="KW-0547">Nucleotide-binding</keyword>
<dbReference type="AlphaFoldDB" id="A0A0M3T2M9"/>
<keyword evidence="2" id="KW-0548">Nucleotidyltransferase</keyword>
<dbReference type="EC" id="2.7.7.108" evidence="5"/>
<evidence type="ECO:0000313" key="9">
    <source>
        <dbReference type="EMBL" id="ALE03015.1"/>
    </source>
</evidence>
<dbReference type="Gene3D" id="1.10.3290.10">
    <property type="entry name" value="Fido-like domain"/>
    <property type="match status" value="1"/>
</dbReference>
<evidence type="ECO:0000256" key="3">
    <source>
        <dbReference type="ARBA" id="ARBA00022741"/>
    </source>
</evidence>
<dbReference type="InterPro" id="IPR040548">
    <property type="entry name" value="BepA_ID"/>
</dbReference>
<protein>
    <recommendedName>
        <fullName evidence="5">protein adenylyltransferase</fullName>
        <ecNumber evidence="5">2.7.7.108</ecNumber>
    </recommendedName>
</protein>
<feature type="domain" description="Fido" evidence="8">
    <location>
        <begin position="105"/>
        <end position="258"/>
    </location>
</feature>
<dbReference type="Pfam" id="PF18543">
    <property type="entry name" value="ID"/>
    <property type="match status" value="1"/>
</dbReference>
<comment type="catalytic activity">
    <reaction evidence="6">
        <text>L-threonyl-[protein] + ATP = 3-O-(5'-adenylyl)-L-threonyl-[protein] + diphosphate</text>
        <dbReference type="Rhea" id="RHEA:54292"/>
        <dbReference type="Rhea" id="RHEA-COMP:11060"/>
        <dbReference type="Rhea" id="RHEA-COMP:13847"/>
        <dbReference type="ChEBI" id="CHEBI:30013"/>
        <dbReference type="ChEBI" id="CHEBI:30616"/>
        <dbReference type="ChEBI" id="CHEBI:33019"/>
        <dbReference type="ChEBI" id="CHEBI:138113"/>
        <dbReference type="EC" id="2.7.7.108"/>
    </reaction>
</comment>
<dbReference type="GO" id="GO:0070733">
    <property type="term" value="F:AMPylase activity"/>
    <property type="evidence" value="ECO:0007669"/>
    <property type="project" value="UniProtKB-EC"/>
</dbReference>